<evidence type="ECO:0000256" key="23">
    <source>
        <dbReference type="ARBA" id="ARBA00048180"/>
    </source>
</evidence>
<dbReference type="CDD" id="cd03443">
    <property type="entry name" value="PaaI_thioesterase"/>
    <property type="match status" value="1"/>
</dbReference>
<keyword evidence="4" id="KW-1003">Cell membrane</keyword>
<dbReference type="InterPro" id="IPR029069">
    <property type="entry name" value="HotDog_dom_sf"/>
</dbReference>
<keyword evidence="11" id="KW-0472">Membrane</keyword>
<keyword evidence="7 26" id="KW-0378">Hydrolase</keyword>
<comment type="catalytic activity">
    <reaction evidence="20">
        <text>hexadecanoyl-CoA + H2O = hexadecanoate + CoA + H(+)</text>
        <dbReference type="Rhea" id="RHEA:16645"/>
        <dbReference type="ChEBI" id="CHEBI:7896"/>
        <dbReference type="ChEBI" id="CHEBI:15377"/>
        <dbReference type="ChEBI" id="CHEBI:15378"/>
        <dbReference type="ChEBI" id="CHEBI:57287"/>
        <dbReference type="ChEBI" id="CHEBI:57379"/>
        <dbReference type="EC" id="3.1.2.2"/>
    </reaction>
    <physiologicalReaction direction="left-to-right" evidence="20">
        <dbReference type="Rhea" id="RHEA:16646"/>
    </physiologicalReaction>
</comment>
<dbReference type="GO" id="GO:0016787">
    <property type="term" value="F:hydrolase activity"/>
    <property type="evidence" value="ECO:0007669"/>
    <property type="project" value="UniProtKB-KW"/>
</dbReference>
<evidence type="ECO:0000313" key="27">
    <source>
        <dbReference type="Proteomes" id="UP001601288"/>
    </source>
</evidence>
<keyword evidence="6" id="KW-0053">Apoptosis</keyword>
<evidence type="ECO:0000256" key="21">
    <source>
        <dbReference type="ARBA" id="ARBA00047969"/>
    </source>
</evidence>
<evidence type="ECO:0000256" key="8">
    <source>
        <dbReference type="ARBA" id="ARBA00022832"/>
    </source>
</evidence>
<keyword evidence="27" id="KW-1185">Reference proteome</keyword>
<evidence type="ECO:0000256" key="18">
    <source>
        <dbReference type="ARBA" id="ARBA00043210"/>
    </source>
</evidence>
<accession>A0ABW6LHW2</accession>
<dbReference type="InterPro" id="IPR052365">
    <property type="entry name" value="THEM4/THEM5_acyl-CoA_thioest"/>
</dbReference>
<evidence type="ECO:0000256" key="7">
    <source>
        <dbReference type="ARBA" id="ARBA00022801"/>
    </source>
</evidence>
<dbReference type="RefSeq" id="WP_358290137.1">
    <property type="nucleotide sequence ID" value="NZ_JBEYGJ010000041.1"/>
</dbReference>
<dbReference type="PANTHER" id="PTHR12418">
    <property type="entry name" value="ACYL-COENZYME A THIOESTERASE THEM4"/>
    <property type="match status" value="1"/>
</dbReference>
<comment type="catalytic activity">
    <reaction evidence="19">
        <text>octanoyl-CoA + H2O = octanoate + CoA + H(+)</text>
        <dbReference type="Rhea" id="RHEA:30143"/>
        <dbReference type="ChEBI" id="CHEBI:15377"/>
        <dbReference type="ChEBI" id="CHEBI:15378"/>
        <dbReference type="ChEBI" id="CHEBI:25646"/>
        <dbReference type="ChEBI" id="CHEBI:57287"/>
        <dbReference type="ChEBI" id="CHEBI:57386"/>
    </reaction>
    <physiologicalReaction direction="left-to-right" evidence="19">
        <dbReference type="Rhea" id="RHEA:30144"/>
    </physiologicalReaction>
</comment>
<dbReference type="Pfam" id="PF03061">
    <property type="entry name" value="4HBT"/>
    <property type="match status" value="1"/>
</dbReference>
<comment type="catalytic activity">
    <reaction evidence="22">
        <text>dodecanoyl-CoA + H2O = dodecanoate + CoA + H(+)</text>
        <dbReference type="Rhea" id="RHEA:30135"/>
        <dbReference type="ChEBI" id="CHEBI:15377"/>
        <dbReference type="ChEBI" id="CHEBI:15378"/>
        <dbReference type="ChEBI" id="CHEBI:18262"/>
        <dbReference type="ChEBI" id="CHEBI:57287"/>
        <dbReference type="ChEBI" id="CHEBI:57375"/>
    </reaction>
    <physiologicalReaction direction="left-to-right" evidence="22">
        <dbReference type="Rhea" id="RHEA:30136"/>
    </physiologicalReaction>
</comment>
<evidence type="ECO:0000256" key="13">
    <source>
        <dbReference type="ARBA" id="ARBA00035852"/>
    </source>
</evidence>
<dbReference type="EC" id="3.1.2.2" evidence="16"/>
<reference evidence="26 27" key="1">
    <citation type="submission" date="2024-10" db="EMBL/GenBank/DDBJ databases">
        <title>The Natural Products Discovery Center: Release of the First 8490 Sequenced Strains for Exploring Actinobacteria Biosynthetic Diversity.</title>
        <authorList>
            <person name="Kalkreuter E."/>
            <person name="Kautsar S.A."/>
            <person name="Yang D."/>
            <person name="Bader C.D."/>
            <person name="Teijaro C.N."/>
            <person name="Fluegel L."/>
            <person name="Davis C.M."/>
            <person name="Simpson J.R."/>
            <person name="Lauterbach L."/>
            <person name="Steele A.D."/>
            <person name="Gui C."/>
            <person name="Meng S."/>
            <person name="Li G."/>
            <person name="Viehrig K."/>
            <person name="Ye F."/>
            <person name="Su P."/>
            <person name="Kiefer A.F."/>
            <person name="Nichols A."/>
            <person name="Cepeda A.J."/>
            <person name="Yan W."/>
            <person name="Fan B."/>
            <person name="Jiang Y."/>
            <person name="Adhikari A."/>
            <person name="Zheng C.-J."/>
            <person name="Schuster L."/>
            <person name="Cowan T.M."/>
            <person name="Smanski M.J."/>
            <person name="Chevrette M.G."/>
            <person name="De Carvalho L.P.S."/>
            <person name="Shen B."/>
        </authorList>
    </citation>
    <scope>NUCLEOTIDE SEQUENCE [LARGE SCALE GENOMIC DNA]</scope>
    <source>
        <strain evidence="26 27">NPDC007066</strain>
    </source>
</reference>
<keyword evidence="12" id="KW-0966">Cell projection</keyword>
<dbReference type="EMBL" id="JBIAFP010000016">
    <property type="protein sequence ID" value="MFE9228005.1"/>
    <property type="molecule type" value="Genomic_DNA"/>
</dbReference>
<sequence length="239" mass="24646">MNSPLPHHSATRTTAEQPDEEGVHRQRTAIAALGHEVRALVDATVRTTAAPDALLRVAEGVRGLAAQLTGRRARAEIPVVDEFPGGARMYSPVTGTGSPLAPPLKVTRLDGGVAGTCALGLAHEGPPGYGHGGISAMLLDESMGWACATAGMPGMTVSLQMRYQRPVPLEARLRVLAHVTGTEGRKVYVAGSITTEEDPSTVLAAAEGVFVSPDPEHARALFPGLRAPGGSDGGTAVGR</sequence>
<comment type="catalytic activity">
    <reaction evidence="23">
        <text>tetradecanoyl-CoA + H2O = tetradecanoate + CoA + H(+)</text>
        <dbReference type="Rhea" id="RHEA:40119"/>
        <dbReference type="ChEBI" id="CHEBI:15377"/>
        <dbReference type="ChEBI" id="CHEBI:15378"/>
        <dbReference type="ChEBI" id="CHEBI:30807"/>
        <dbReference type="ChEBI" id="CHEBI:57287"/>
        <dbReference type="ChEBI" id="CHEBI:57385"/>
    </reaction>
    <physiologicalReaction direction="left-to-right" evidence="23">
        <dbReference type="Rhea" id="RHEA:40120"/>
    </physiologicalReaction>
</comment>
<keyword evidence="9" id="KW-0809">Transit peptide</keyword>
<evidence type="ECO:0000256" key="15">
    <source>
        <dbReference type="ARBA" id="ARBA00038456"/>
    </source>
</evidence>
<evidence type="ECO:0000256" key="19">
    <source>
        <dbReference type="ARBA" id="ARBA00047588"/>
    </source>
</evidence>
<keyword evidence="5" id="KW-0963">Cytoplasm</keyword>
<evidence type="ECO:0000256" key="24">
    <source>
        <dbReference type="SAM" id="MobiDB-lite"/>
    </source>
</evidence>
<evidence type="ECO:0000256" key="16">
    <source>
        <dbReference type="ARBA" id="ARBA00038848"/>
    </source>
</evidence>
<evidence type="ECO:0000256" key="2">
    <source>
        <dbReference type="ARBA" id="ARBA00004496"/>
    </source>
</evidence>
<evidence type="ECO:0000256" key="20">
    <source>
        <dbReference type="ARBA" id="ARBA00047734"/>
    </source>
</evidence>
<evidence type="ECO:0000259" key="25">
    <source>
        <dbReference type="Pfam" id="PF03061"/>
    </source>
</evidence>
<evidence type="ECO:0000256" key="14">
    <source>
        <dbReference type="ARBA" id="ARBA00037002"/>
    </source>
</evidence>
<evidence type="ECO:0000313" key="26">
    <source>
        <dbReference type="EMBL" id="MFE9228005.1"/>
    </source>
</evidence>
<dbReference type="Gene3D" id="3.10.129.10">
    <property type="entry name" value="Hotdog Thioesterase"/>
    <property type="match status" value="1"/>
</dbReference>
<proteinExistence type="inferred from homology"/>
<feature type="domain" description="Thioesterase" evidence="25">
    <location>
        <begin position="128"/>
        <end position="199"/>
    </location>
</feature>
<evidence type="ECO:0000256" key="6">
    <source>
        <dbReference type="ARBA" id="ARBA00022703"/>
    </source>
</evidence>
<keyword evidence="8" id="KW-0276">Fatty acid metabolism</keyword>
<evidence type="ECO:0000256" key="4">
    <source>
        <dbReference type="ARBA" id="ARBA00022475"/>
    </source>
</evidence>
<evidence type="ECO:0000256" key="22">
    <source>
        <dbReference type="ARBA" id="ARBA00048074"/>
    </source>
</evidence>
<comment type="caution">
    <text evidence="26">The sequence shown here is derived from an EMBL/GenBank/DDBJ whole genome shotgun (WGS) entry which is preliminary data.</text>
</comment>
<dbReference type="InterPro" id="IPR006683">
    <property type="entry name" value="Thioestr_dom"/>
</dbReference>
<evidence type="ECO:0000256" key="11">
    <source>
        <dbReference type="ARBA" id="ARBA00023136"/>
    </source>
</evidence>
<gene>
    <name evidence="26" type="ORF">ACFYM3_25885</name>
</gene>
<comment type="similarity">
    <text evidence="15">Belongs to the THEM4/THEM5 thioesterase family.</text>
</comment>
<comment type="catalytic activity">
    <reaction evidence="13">
        <text>(5Z,8Z,11Z,14Z)-eicosatetraenoyl-CoA + H2O = (5Z,8Z,11Z,14Z)-eicosatetraenoate + CoA + H(+)</text>
        <dbReference type="Rhea" id="RHEA:40151"/>
        <dbReference type="ChEBI" id="CHEBI:15377"/>
        <dbReference type="ChEBI" id="CHEBI:15378"/>
        <dbReference type="ChEBI" id="CHEBI:32395"/>
        <dbReference type="ChEBI" id="CHEBI:57287"/>
        <dbReference type="ChEBI" id="CHEBI:57368"/>
    </reaction>
    <physiologicalReaction direction="left-to-right" evidence="13">
        <dbReference type="Rhea" id="RHEA:40152"/>
    </physiologicalReaction>
</comment>
<feature type="region of interest" description="Disordered" evidence="24">
    <location>
        <begin position="1"/>
        <end position="25"/>
    </location>
</feature>
<evidence type="ECO:0000256" key="5">
    <source>
        <dbReference type="ARBA" id="ARBA00022490"/>
    </source>
</evidence>
<evidence type="ECO:0000256" key="12">
    <source>
        <dbReference type="ARBA" id="ARBA00023273"/>
    </source>
</evidence>
<evidence type="ECO:0000256" key="17">
    <source>
        <dbReference type="ARBA" id="ARBA00040123"/>
    </source>
</evidence>
<dbReference type="SUPFAM" id="SSF54637">
    <property type="entry name" value="Thioesterase/thiol ester dehydrase-isomerase"/>
    <property type="match status" value="1"/>
</dbReference>
<organism evidence="26 27">
    <name type="scientific">Streptomyces massasporeus</name>
    <dbReference type="NCBI Taxonomy" id="67324"/>
    <lineage>
        <taxon>Bacteria</taxon>
        <taxon>Bacillati</taxon>
        <taxon>Actinomycetota</taxon>
        <taxon>Actinomycetes</taxon>
        <taxon>Kitasatosporales</taxon>
        <taxon>Streptomycetaceae</taxon>
        <taxon>Streptomyces</taxon>
    </lineage>
</organism>
<comment type="subcellular location">
    <subcellularLocation>
        <location evidence="3">Cell projection</location>
        <location evidence="3">Ruffle membrane</location>
    </subcellularLocation>
    <subcellularLocation>
        <location evidence="2">Cytoplasm</location>
    </subcellularLocation>
    <subcellularLocation>
        <location evidence="1">Membrane</location>
        <topology evidence="1">Peripheral membrane protein</topology>
    </subcellularLocation>
</comment>
<evidence type="ECO:0000256" key="1">
    <source>
        <dbReference type="ARBA" id="ARBA00004170"/>
    </source>
</evidence>
<dbReference type="Proteomes" id="UP001601288">
    <property type="component" value="Unassembled WGS sequence"/>
</dbReference>
<evidence type="ECO:0000256" key="9">
    <source>
        <dbReference type="ARBA" id="ARBA00022946"/>
    </source>
</evidence>
<comment type="catalytic activity">
    <reaction evidence="21">
        <text>decanoyl-CoA + H2O = decanoate + CoA + H(+)</text>
        <dbReference type="Rhea" id="RHEA:40059"/>
        <dbReference type="ChEBI" id="CHEBI:15377"/>
        <dbReference type="ChEBI" id="CHEBI:15378"/>
        <dbReference type="ChEBI" id="CHEBI:27689"/>
        <dbReference type="ChEBI" id="CHEBI:57287"/>
        <dbReference type="ChEBI" id="CHEBI:61430"/>
    </reaction>
    <physiologicalReaction direction="left-to-right" evidence="21">
        <dbReference type="Rhea" id="RHEA:40060"/>
    </physiologicalReaction>
</comment>
<keyword evidence="10" id="KW-0443">Lipid metabolism</keyword>
<protein>
    <recommendedName>
        <fullName evidence="17">Acyl-coenzyme A thioesterase THEM4</fullName>
        <ecNumber evidence="16">3.1.2.2</ecNumber>
    </recommendedName>
    <alternativeName>
        <fullName evidence="18">Thioesterase superfamily member 4</fullName>
    </alternativeName>
</protein>
<evidence type="ECO:0000256" key="10">
    <source>
        <dbReference type="ARBA" id="ARBA00023098"/>
    </source>
</evidence>
<name>A0ABW6LHW2_9ACTN</name>
<evidence type="ECO:0000256" key="3">
    <source>
        <dbReference type="ARBA" id="ARBA00004632"/>
    </source>
</evidence>
<comment type="catalytic activity">
    <reaction evidence="14">
        <text>(9Z)-octadecenoyl-CoA + H2O = (9Z)-octadecenoate + CoA + H(+)</text>
        <dbReference type="Rhea" id="RHEA:40139"/>
        <dbReference type="ChEBI" id="CHEBI:15377"/>
        <dbReference type="ChEBI" id="CHEBI:15378"/>
        <dbReference type="ChEBI" id="CHEBI:30823"/>
        <dbReference type="ChEBI" id="CHEBI:57287"/>
        <dbReference type="ChEBI" id="CHEBI:57387"/>
    </reaction>
    <physiologicalReaction direction="left-to-right" evidence="14">
        <dbReference type="Rhea" id="RHEA:40140"/>
    </physiologicalReaction>
</comment>
<dbReference type="PANTHER" id="PTHR12418:SF19">
    <property type="entry name" value="ACYL-COENZYME A THIOESTERASE THEM4"/>
    <property type="match status" value="1"/>
</dbReference>